<evidence type="ECO:0000259" key="12">
    <source>
        <dbReference type="Pfam" id="PF12706"/>
    </source>
</evidence>
<dbReference type="OrthoDB" id="527344at2759"/>
<dbReference type="InterPro" id="IPR047151">
    <property type="entry name" value="RNZ2-like"/>
</dbReference>
<dbReference type="InterPro" id="IPR001279">
    <property type="entry name" value="Metallo-B-lactamas"/>
</dbReference>
<gene>
    <name evidence="13" type="ORF">K437DRAFT_31797</name>
</gene>
<dbReference type="HOGENOM" id="CLU_006220_3_1_1"/>
<dbReference type="Pfam" id="PF12706">
    <property type="entry name" value="Lactamase_B_2"/>
    <property type="match status" value="1"/>
</dbReference>
<evidence type="ECO:0000256" key="4">
    <source>
        <dbReference type="ARBA" id="ARBA00012477"/>
    </source>
</evidence>
<name>A0A066V900_TILAU</name>
<keyword evidence="10" id="KW-0862">Zinc</keyword>
<dbReference type="GO" id="GO:0042781">
    <property type="term" value="F:3'-tRNA processing endoribonuclease activity"/>
    <property type="evidence" value="ECO:0007669"/>
    <property type="project" value="UniProtKB-EC"/>
</dbReference>
<feature type="region of interest" description="Disordered" evidence="11">
    <location>
        <begin position="1061"/>
        <end position="1128"/>
    </location>
</feature>
<dbReference type="Gene3D" id="3.60.15.10">
    <property type="entry name" value="Ribonuclease Z/Hydroxyacylglutathione hydrolase-like"/>
    <property type="match status" value="1"/>
</dbReference>
<dbReference type="GeneID" id="25267372"/>
<comment type="catalytic activity">
    <reaction evidence="1">
        <text>Endonucleolytic cleavage of RNA, removing extra 3' nucleotides from tRNA precursor, generating 3' termini of tRNAs. A 3'-hydroxy group is left at the tRNA terminus and a 5'-phosphoryl group is left at the trailer molecule.</text>
        <dbReference type="EC" id="3.1.26.11"/>
    </reaction>
</comment>
<organism evidence="13 14">
    <name type="scientific">Tilletiaria anomala (strain ATCC 24038 / CBS 436.72 / UBC 951)</name>
    <dbReference type="NCBI Taxonomy" id="1037660"/>
    <lineage>
        <taxon>Eukaryota</taxon>
        <taxon>Fungi</taxon>
        <taxon>Dikarya</taxon>
        <taxon>Basidiomycota</taxon>
        <taxon>Ustilaginomycotina</taxon>
        <taxon>Exobasidiomycetes</taxon>
        <taxon>Georgefischeriales</taxon>
        <taxon>Tilletiariaceae</taxon>
        <taxon>Tilletiaria</taxon>
    </lineage>
</organism>
<keyword evidence="14" id="KW-1185">Reference proteome</keyword>
<dbReference type="EMBL" id="JMSN01000128">
    <property type="protein sequence ID" value="KDN37931.1"/>
    <property type="molecule type" value="Genomic_DNA"/>
</dbReference>
<dbReference type="AlphaFoldDB" id="A0A066V900"/>
<comment type="cofactor">
    <cofactor evidence="2">
        <name>Zn(2+)</name>
        <dbReference type="ChEBI" id="CHEBI:29105"/>
    </cofactor>
</comment>
<comment type="caution">
    <text evidence="13">The sequence shown here is derived from an EMBL/GenBank/DDBJ whole genome shotgun (WGS) entry which is preliminary data.</text>
</comment>
<evidence type="ECO:0000256" key="1">
    <source>
        <dbReference type="ARBA" id="ARBA00000402"/>
    </source>
</evidence>
<keyword evidence="8" id="KW-0255">Endonuclease</keyword>
<dbReference type="GO" id="GO:0005739">
    <property type="term" value="C:mitochondrion"/>
    <property type="evidence" value="ECO:0007669"/>
    <property type="project" value="TreeGrafter"/>
</dbReference>
<dbReference type="EC" id="3.1.26.11" evidence="4"/>
<evidence type="ECO:0000256" key="9">
    <source>
        <dbReference type="ARBA" id="ARBA00022801"/>
    </source>
</evidence>
<evidence type="ECO:0000256" key="5">
    <source>
        <dbReference type="ARBA" id="ARBA00022694"/>
    </source>
</evidence>
<feature type="compositionally biased region" description="Basic and acidic residues" evidence="11">
    <location>
        <begin position="1062"/>
        <end position="1117"/>
    </location>
</feature>
<dbReference type="InterPro" id="IPR036866">
    <property type="entry name" value="RibonucZ/Hydroxyglut_hydro"/>
</dbReference>
<protein>
    <recommendedName>
        <fullName evidence="4">ribonuclease Z</fullName>
        <ecNumber evidence="4">3.1.26.11</ecNumber>
    </recommendedName>
</protein>
<evidence type="ECO:0000256" key="7">
    <source>
        <dbReference type="ARBA" id="ARBA00022723"/>
    </source>
</evidence>
<dbReference type="GO" id="GO:0046872">
    <property type="term" value="F:metal ion binding"/>
    <property type="evidence" value="ECO:0007669"/>
    <property type="project" value="UniProtKB-KW"/>
</dbReference>
<reference evidence="13 14" key="1">
    <citation type="submission" date="2014-05" db="EMBL/GenBank/DDBJ databases">
        <title>Draft genome sequence of a rare smut relative, Tilletiaria anomala UBC 951.</title>
        <authorList>
            <consortium name="DOE Joint Genome Institute"/>
            <person name="Toome M."/>
            <person name="Kuo A."/>
            <person name="Henrissat B."/>
            <person name="Lipzen A."/>
            <person name="Tritt A."/>
            <person name="Yoshinaga Y."/>
            <person name="Zane M."/>
            <person name="Barry K."/>
            <person name="Grigoriev I.V."/>
            <person name="Spatafora J.W."/>
            <person name="Aimea M.C."/>
        </authorList>
    </citation>
    <scope>NUCLEOTIDE SEQUENCE [LARGE SCALE GENOMIC DNA]</scope>
    <source>
        <strain evidence="13 14">UBC 951</strain>
    </source>
</reference>
<feature type="region of interest" description="Disordered" evidence="11">
    <location>
        <begin position="445"/>
        <end position="469"/>
    </location>
</feature>
<dbReference type="PANTHER" id="PTHR12553">
    <property type="entry name" value="ZINC PHOSPHODIESTERASE ELAC PROTEIN 2"/>
    <property type="match status" value="1"/>
</dbReference>
<feature type="region of interest" description="Disordered" evidence="11">
    <location>
        <begin position="204"/>
        <end position="239"/>
    </location>
</feature>
<keyword evidence="9" id="KW-0378">Hydrolase</keyword>
<dbReference type="InParanoid" id="A0A066V900"/>
<dbReference type="SUPFAM" id="SSF56281">
    <property type="entry name" value="Metallo-hydrolase/oxidoreductase"/>
    <property type="match status" value="1"/>
</dbReference>
<evidence type="ECO:0000313" key="14">
    <source>
        <dbReference type="Proteomes" id="UP000027361"/>
    </source>
</evidence>
<proteinExistence type="inferred from homology"/>
<dbReference type="RefSeq" id="XP_013240526.1">
    <property type="nucleotide sequence ID" value="XM_013385072.1"/>
</dbReference>
<dbReference type="STRING" id="1037660.A0A066V900"/>
<evidence type="ECO:0000256" key="3">
    <source>
        <dbReference type="ARBA" id="ARBA00007823"/>
    </source>
</evidence>
<evidence type="ECO:0000256" key="11">
    <source>
        <dbReference type="SAM" id="MobiDB-lite"/>
    </source>
</evidence>
<dbReference type="Proteomes" id="UP000027361">
    <property type="component" value="Unassembled WGS sequence"/>
</dbReference>
<feature type="domain" description="Metallo-beta-lactamase" evidence="12">
    <location>
        <begin position="783"/>
        <end position="1004"/>
    </location>
</feature>
<sequence>MLGALRILPGPTADSGWALCPPVVLKFDSASYFFNVPEGTSRTMSQRRGPTLGFNNNQGAIFVPATHAEAMGGLHGFLMGIADSAKSGKRTKVKLIGAPNFKHAIAAGRSFNKRSTISLEVVEASFVPPSVQSSSMSHPALTSISDSNSAQTEPVLPYGVQLLHADSLVKVYGVQLHNSAYDFTSVGKEEEASEVPLFADSDAAVNRNNGSLPHPAKRAKLSNDSTDEQPEPRSGTHFPKLKLLDGSLQQHEDSSTTYDPSVDPAPWDTVPAWYAGKLRKPDAARLVDAIIADMYKYRPGAKAFEPEEPRLEAQPTAQSPPRANEEKLTDGKQALQEPVPMGTTPAWLRHRLPPAPLSTRHAPRFPRNRAEAVDSALPPVTLTYIVETPARRGNMDAAKAAAIGVPAGPALGVLAAGRSIELKRPEAWEIMDVTGRKAWLDAQRKAAQVGKGKKQNNKKKETDMKGEQQTPLTEMKVVEFTVTPDMVLEPSQPGSVFIQTYLPSVSYLPSLLGSRAFDRYKQASSTDTSELQGPANVILHCVTAEVLADERYQTWMKSFPPETDHIISSPDFCPNTLNYPSAALAQLRLSKIDDSIFRLPKYSLQPKRSLQSLGDGVLPEHSRALDGDLRIRFAPYIPHDCSDATRDISIPRFDFEHDNLQARDWLASSAENLEVDMDRDSLANTGVSMEADVSATGATPSLADRETVRQRLERARAQVWPKYLEMAARTRSEVQREAATRQPAAAGSILDKVIITPLGTGSATPSKYRNVSGTLISAPDCGNILLDAGESTYGQLCRHFGDKIDNVLRDLKVIFISHIHADHHLGLTRLLNARERLWPPPREEIFIIVNRHNRTALAEHDSFENLGFRSRHVRPIWSSMINIDSEDMTHRSSPQGSDSRKAVADLMKQMNLTQLNTILVTHRTPQCYGIILKHRDGWSVSYSGDTMPCKAMENASKGVTVLIHEATLEDGQEEMAAAKGHSTFGQAIQLAKNANAEHCFLTHFSQRYPKLARLGGDSDQSAGSLGPTVAMAFDLISLPISDLWKMDRYRPAMELLYQADGDAERDKDKDKDRKKDEEKQNERDDETRTEVDEQQNEQKKDTGKPGDRRWKGTRDNGQDGPQQRQQQCEESVIMAEPLVRAQQQSKWLHEVAMDKVMLPGRRILAPTAIVQAPQGNLSRSPHHGDGKALQGQALVHWQQEVQRARQAGKLPRLPYHDNGKPLRGQDLVLWKQETQKAKLQAGPSSRMARKRGSSFICVLL</sequence>
<keyword evidence="7" id="KW-0479">Metal-binding</keyword>
<evidence type="ECO:0000313" key="13">
    <source>
        <dbReference type="EMBL" id="KDN37931.1"/>
    </source>
</evidence>
<keyword evidence="6" id="KW-0540">Nuclease</keyword>
<keyword evidence="5" id="KW-0819">tRNA processing</keyword>
<accession>A0A066V900</accession>
<feature type="region of interest" description="Disordered" evidence="11">
    <location>
        <begin position="303"/>
        <end position="365"/>
    </location>
</feature>
<dbReference type="PANTHER" id="PTHR12553:SF49">
    <property type="entry name" value="ZINC PHOSPHODIESTERASE ELAC PROTEIN 2"/>
    <property type="match status" value="1"/>
</dbReference>
<dbReference type="FunCoup" id="A0A066V900">
    <property type="interactions" value="503"/>
</dbReference>
<comment type="similarity">
    <text evidence="3">Belongs to the RNase Z family.</text>
</comment>
<evidence type="ECO:0000256" key="8">
    <source>
        <dbReference type="ARBA" id="ARBA00022759"/>
    </source>
</evidence>
<evidence type="ECO:0000256" key="2">
    <source>
        <dbReference type="ARBA" id="ARBA00001947"/>
    </source>
</evidence>
<evidence type="ECO:0000256" key="6">
    <source>
        <dbReference type="ARBA" id="ARBA00022722"/>
    </source>
</evidence>
<dbReference type="CDD" id="cd07718">
    <property type="entry name" value="RNaseZ_ELAC1_ELAC2-C-term-like_MBL-fold"/>
    <property type="match status" value="1"/>
</dbReference>
<dbReference type="GO" id="GO:1990180">
    <property type="term" value="P:mitochondrial tRNA 3'-end processing"/>
    <property type="evidence" value="ECO:0007669"/>
    <property type="project" value="TreeGrafter"/>
</dbReference>
<evidence type="ECO:0000256" key="10">
    <source>
        <dbReference type="ARBA" id="ARBA00022833"/>
    </source>
</evidence>